<feature type="compositionally biased region" description="Basic residues" evidence="2">
    <location>
        <begin position="271"/>
        <end position="288"/>
    </location>
</feature>
<feature type="compositionally biased region" description="Basic residues" evidence="2">
    <location>
        <begin position="488"/>
        <end position="507"/>
    </location>
</feature>
<feature type="compositionally biased region" description="Basic residues" evidence="2">
    <location>
        <begin position="137"/>
        <end position="149"/>
    </location>
</feature>
<feature type="compositionally biased region" description="Basic residues" evidence="2">
    <location>
        <begin position="354"/>
        <end position="363"/>
    </location>
</feature>
<dbReference type="InterPro" id="IPR027417">
    <property type="entry name" value="P-loop_NTPase"/>
</dbReference>
<feature type="compositionally biased region" description="Basic residues" evidence="2">
    <location>
        <begin position="245"/>
        <end position="256"/>
    </location>
</feature>
<feature type="compositionally biased region" description="Pro residues" evidence="2">
    <location>
        <begin position="535"/>
        <end position="553"/>
    </location>
</feature>
<dbReference type="CDD" id="cd01130">
    <property type="entry name" value="VirB11-like_ATPase"/>
    <property type="match status" value="1"/>
</dbReference>
<dbReference type="SUPFAM" id="SSF52540">
    <property type="entry name" value="P-loop containing nucleoside triphosphate hydrolases"/>
    <property type="match status" value="1"/>
</dbReference>
<feature type="region of interest" description="Disordered" evidence="2">
    <location>
        <begin position="131"/>
        <end position="638"/>
    </location>
</feature>
<feature type="compositionally biased region" description="Pro residues" evidence="2">
    <location>
        <begin position="82"/>
        <end position="99"/>
    </location>
</feature>
<feature type="compositionally biased region" description="Basic residues" evidence="2">
    <location>
        <begin position="220"/>
        <end position="234"/>
    </location>
</feature>
<feature type="domain" description="Bacterial type II secretion system protein E" evidence="3">
    <location>
        <begin position="690"/>
        <end position="966"/>
    </location>
</feature>
<dbReference type="FunFam" id="3.30.450.380:FF:000002">
    <property type="entry name" value="Secretion protein, partial"/>
    <property type="match status" value="1"/>
</dbReference>
<dbReference type="InterPro" id="IPR001482">
    <property type="entry name" value="T2SS/T4SS_dom"/>
</dbReference>
<dbReference type="Gene3D" id="3.30.450.380">
    <property type="match status" value="1"/>
</dbReference>
<dbReference type="Pfam" id="PF00437">
    <property type="entry name" value="T2SSE"/>
    <property type="match status" value="1"/>
</dbReference>
<sequence>MLCKSLARLRFSDESFLLKRDRLYPPGAGPIRRPPLSPPAGVAPFPHLSGRLPDRIPPAPRAASSLRPPASLACAPCLACTPRPPGPRPPARPGRPPGPARARPACAPASGVAPACYSWFPALARQPLGAAAVGVPARHRARPPPRRRGYPQPHPPPSPEPCSASRPHPHLQQARPPTPQHHPSARERQPPPAHREAHHAPPLGHHRRPSPSRRPGPHSSRSRRPTRRSPHPHPRPPLLEPRPLDRHRCRPGRSRGLHLTPTPRPSPPGHPRPRRPRHLAKMRNSRRPIRPDPPHRRTPPGGQIRRRHGPRPPFRLRDLPDRRPRRRRSERPRRLPGPTSLDRPPPHPPGGRRPSGRRHRRVAGPRGGDRRPLGGPGCQRGQDQLQRPPSGPPRVRRPVRPLLPQRRGGRDPTPGHALGPRSRHPRLRPGGRGPPQTPRPFSDRGPDQSQIHPPGGHRRRARHPLSRPGPVRPTRSHSRHPRDPPPRHPGRRHSHDSPGHPHRRHPPRPAQTHCHPQPGRAPQTRPPHRPGGPVHVPPPRPPTSRMTPPPTTTPRPHNPEAHNPQIHNPQAYTPQPHSPQPHSSRPQAPHPRTRQAPHPSPTQEPPLPDHPHTQEPHRQPTHPPQDRPPSPTPTTPVSPELVEAVRVRLARTGVEPTAAQVALALRAEKSVYGDAEILAIARALCADLIGAGPLEPLLARPDVTDVLVNGPREVWIDDGTGLRRTPITFTDDGSVRRLAQRLATAAGRRLDDASPYVDARLPGGVRLHAVLPPIASGGTCVSLRLPPRRAFALQDLVAAGTITPPAVPVLTAMVTARLAFLVTGGTGTGKTTLLSALLSLADPADRLLLVEDSAELRPLHPHVVRLETRPANLEGAGGVNLRDLVRQALRMRPDRLVVGEVRGAEVVDLLAALNTGHEGGCGTLHANTAADVPPRLEALGCAAGLTREAVHSQLAAALDAVIHLTRGRPDGRRRVAQICLLSRTPSGFVESIPALTFDPQGRTHPGPAYETLARRASP</sequence>
<feature type="region of interest" description="Disordered" evidence="2">
    <location>
        <begin position="80"/>
        <end position="108"/>
    </location>
</feature>
<protein>
    <submittedName>
        <fullName evidence="4">Flp pilus assembly protein, ATPase CpaF</fullName>
    </submittedName>
</protein>
<dbReference type="AlphaFoldDB" id="A0A1M4DY96"/>
<feature type="compositionally biased region" description="Pro residues" evidence="2">
    <location>
        <begin position="621"/>
        <end position="636"/>
    </location>
</feature>
<feature type="compositionally biased region" description="Basic and acidic residues" evidence="2">
    <location>
        <begin position="184"/>
        <end position="199"/>
    </location>
</feature>
<gene>
    <name evidence="4" type="ORF">BN4615_P994</name>
</gene>
<dbReference type="InterPro" id="IPR050921">
    <property type="entry name" value="T4SS_GSP_E_ATPase"/>
</dbReference>
<feature type="compositionally biased region" description="Basic residues" evidence="2">
    <location>
        <begin position="455"/>
        <end position="465"/>
    </location>
</feature>
<dbReference type="InterPro" id="IPR022399">
    <property type="entry name" value="TadA-like_ATPase"/>
</dbReference>
<dbReference type="EMBL" id="LT559118">
    <property type="protein sequence ID" value="SBO91480.1"/>
    <property type="molecule type" value="Genomic_DNA"/>
</dbReference>
<feature type="compositionally biased region" description="Basic and acidic residues" evidence="2">
    <location>
        <begin position="607"/>
        <end position="618"/>
    </location>
</feature>
<comment type="similarity">
    <text evidence="1">Belongs to the GSP E family.</text>
</comment>
<dbReference type="Gene3D" id="3.40.50.300">
    <property type="entry name" value="P-loop containing nucleotide triphosphate hydrolases"/>
    <property type="match status" value="1"/>
</dbReference>
<evidence type="ECO:0000313" key="4">
    <source>
        <dbReference type="EMBL" id="SBO91480.1"/>
    </source>
</evidence>
<reference evidence="4" key="1">
    <citation type="submission" date="2016-04" db="EMBL/GenBank/DDBJ databases">
        <authorList>
            <person name="Evans L.H."/>
            <person name="Alamgir A."/>
            <person name="Owens N."/>
            <person name="Weber N.D."/>
            <person name="Virtaneva K."/>
            <person name="Barbian K."/>
            <person name="Babar A."/>
            <person name="Rosenke K."/>
        </authorList>
    </citation>
    <scope>NUCLEOTIDE SEQUENCE</scope>
    <source>
        <strain evidence="4">Nono1</strain>
    </source>
</reference>
<feature type="region of interest" description="Disordered" evidence="2">
    <location>
        <begin position="22"/>
        <end position="67"/>
    </location>
</feature>
<name>A0A1M4DY96_9ACTN</name>
<evidence type="ECO:0000259" key="3">
    <source>
        <dbReference type="Pfam" id="PF00437"/>
    </source>
</evidence>
<dbReference type="GO" id="GO:0016887">
    <property type="term" value="F:ATP hydrolysis activity"/>
    <property type="evidence" value="ECO:0007669"/>
    <property type="project" value="InterPro"/>
</dbReference>
<evidence type="ECO:0000256" key="2">
    <source>
        <dbReference type="SAM" id="MobiDB-lite"/>
    </source>
</evidence>
<proteinExistence type="inferred from homology"/>
<dbReference type="PANTHER" id="PTHR30486:SF6">
    <property type="entry name" value="TYPE IV PILUS RETRACTATION ATPASE PILT"/>
    <property type="match status" value="1"/>
</dbReference>
<accession>A0A1M4DY96</accession>
<dbReference type="NCBIfam" id="TIGR03819">
    <property type="entry name" value="heli_sec_ATPase"/>
    <property type="match status" value="1"/>
</dbReference>
<dbReference type="PANTHER" id="PTHR30486">
    <property type="entry name" value="TWITCHING MOTILITY PROTEIN PILT"/>
    <property type="match status" value="1"/>
</dbReference>
<organism evidence="4">
    <name type="scientific">Nonomuraea gerenzanensis</name>
    <dbReference type="NCBI Taxonomy" id="93944"/>
    <lineage>
        <taxon>Bacteria</taxon>
        <taxon>Bacillati</taxon>
        <taxon>Actinomycetota</taxon>
        <taxon>Actinomycetes</taxon>
        <taxon>Streptosporangiales</taxon>
        <taxon>Streptosporangiaceae</taxon>
        <taxon>Nonomuraea</taxon>
    </lineage>
</organism>
<evidence type="ECO:0000256" key="1">
    <source>
        <dbReference type="ARBA" id="ARBA00006611"/>
    </source>
</evidence>